<name>A0ABQ7JGF0_9APIC</name>
<evidence type="ECO:0000313" key="2">
    <source>
        <dbReference type="EMBL" id="KAF8823096.1"/>
    </source>
</evidence>
<protein>
    <submittedName>
        <fullName evidence="2">Uncharacterized protein</fullName>
    </submittedName>
</protein>
<dbReference type="EMBL" id="JADAQX010000003">
    <property type="protein sequence ID" value="KAF8823096.1"/>
    <property type="molecule type" value="Genomic_DNA"/>
</dbReference>
<evidence type="ECO:0000256" key="1">
    <source>
        <dbReference type="SAM" id="MobiDB-lite"/>
    </source>
</evidence>
<feature type="compositionally biased region" description="Basic and acidic residues" evidence="1">
    <location>
        <begin position="464"/>
        <end position="476"/>
    </location>
</feature>
<keyword evidence="3" id="KW-1185">Reference proteome</keyword>
<dbReference type="InterPro" id="IPR042203">
    <property type="entry name" value="Leu/Phe-tRNA_Trfase_C"/>
</dbReference>
<dbReference type="Gene3D" id="3.40.630.70">
    <property type="entry name" value="Leucyl/phenylalanyl-tRNA-protein transferase, C-terminal domain"/>
    <property type="match status" value="1"/>
</dbReference>
<evidence type="ECO:0000313" key="3">
    <source>
        <dbReference type="Proteomes" id="UP000823046"/>
    </source>
</evidence>
<dbReference type="InterPro" id="IPR004616">
    <property type="entry name" value="Leu/Phe-tRNA_Trfase"/>
</dbReference>
<reference evidence="2 3" key="1">
    <citation type="journal article" date="2020" name="bioRxiv">
        <title>Metabolic contributions of an alphaproteobacterial endosymbiont in the apicomplexan Cardiosporidium cionae.</title>
        <authorList>
            <person name="Hunter E.S."/>
            <person name="Paight C.J."/>
            <person name="Lane C.E."/>
        </authorList>
    </citation>
    <scope>NUCLEOTIDE SEQUENCE [LARGE SCALE GENOMIC DNA]</scope>
    <source>
        <strain evidence="2">ESH_2018</strain>
    </source>
</reference>
<comment type="caution">
    <text evidence="2">The sequence shown here is derived from an EMBL/GenBank/DDBJ whole genome shotgun (WGS) entry which is preliminary data.</text>
</comment>
<sequence length="688" mass="77378">MFNFKCDRATELCAYTPSALTTNFVFPLSGSISLADIDALPYRFAGNLELLPCYFCFESESQYFWVDLEFFSNILSSSTPLGSWFGYIARYIADTGNPHMFILYKHLKPRNIEYFLVNGVFPLPSDVALFLPVLNERFCLNLLGSSLWKDIHVHLALFCEILSKDERPMHACPVLFFLTTSDLLTNVQLAATEPFSNFKKLRKYGHQFRISVNYNFRAALYLTHIYKKAAYLGTWLTPALIDILCTLHDMENSANRSYRDDISSSPSPLVPITLWAFELWEASTHQLLAAVLTYGVGYVACDYTALTVHRDYRSCGSILTHVVGDILQKCGYVLWDWGQCLNYMLTYQAVGATSMPTSVYLFLWQTYARRCGCSNRYVFTKNVFPKNLFDCVLRSPQTIEMEKDKIEEVTANVENDRKGALGASQNVEEEERKRLEKSQESTLKEQNEIEEAETIKKQIATQTSDEHEKRVSREEMPWSQHVPASEISSPSLKVCMECSSIPPQLDDTPRDETMENASILFKKRNSHGIPSTTLPKRMLLMEPLPGTCSVEAHPSLYAAPLNPITSTAELACSQEATHPVKDHPCTSSSRSSSSFNTLFSGSNLSPGCSSTLCGFLSGSSKASAGTQPLGGFSDLLKHRRLRTPNEIITNDEALIAKLDFVPCADDYYIPASFENSYISFFRSSIPSN</sequence>
<organism evidence="2 3">
    <name type="scientific">Cardiosporidium cionae</name>
    <dbReference type="NCBI Taxonomy" id="476202"/>
    <lineage>
        <taxon>Eukaryota</taxon>
        <taxon>Sar</taxon>
        <taxon>Alveolata</taxon>
        <taxon>Apicomplexa</taxon>
        <taxon>Aconoidasida</taxon>
        <taxon>Nephromycida</taxon>
        <taxon>Cardiosporidium</taxon>
    </lineage>
</organism>
<feature type="compositionally biased region" description="Basic and acidic residues" evidence="1">
    <location>
        <begin position="430"/>
        <end position="447"/>
    </location>
</feature>
<dbReference type="PANTHER" id="PTHR30098">
    <property type="entry name" value="LEUCYL/PHENYLALANYL-TRNA--PROTEIN TRANSFERASE"/>
    <property type="match status" value="1"/>
</dbReference>
<proteinExistence type="predicted"/>
<accession>A0ABQ7JGF0</accession>
<feature type="region of interest" description="Disordered" evidence="1">
    <location>
        <begin position="414"/>
        <end position="485"/>
    </location>
</feature>
<dbReference type="PANTHER" id="PTHR30098:SF7">
    <property type="entry name" value="LEUCYL_PHENYLALANYL-TRNA PROTEIN TRANSFERASE"/>
    <property type="match status" value="1"/>
</dbReference>
<gene>
    <name evidence="2" type="ORF">IE077_004158</name>
</gene>
<dbReference type="Proteomes" id="UP000823046">
    <property type="component" value="Unassembled WGS sequence"/>
</dbReference>